<dbReference type="Proteomes" id="UP000691718">
    <property type="component" value="Unassembled WGS sequence"/>
</dbReference>
<proteinExistence type="predicted"/>
<gene>
    <name evidence="2" type="ORF">PAPOLLO_LOCUS1906</name>
</gene>
<comment type="caution">
    <text evidence="2">The sequence shown here is derived from an EMBL/GenBank/DDBJ whole genome shotgun (WGS) entry which is preliminary data.</text>
</comment>
<name>A0A8S3W4C3_PARAO</name>
<dbReference type="EMBL" id="CAJQZP010000141">
    <property type="protein sequence ID" value="CAG4940011.1"/>
    <property type="molecule type" value="Genomic_DNA"/>
</dbReference>
<dbReference type="OrthoDB" id="7384904at2759"/>
<evidence type="ECO:0000313" key="2">
    <source>
        <dbReference type="EMBL" id="CAG4940011.1"/>
    </source>
</evidence>
<feature type="compositionally biased region" description="Basic and acidic residues" evidence="1">
    <location>
        <begin position="28"/>
        <end position="40"/>
    </location>
</feature>
<evidence type="ECO:0000256" key="1">
    <source>
        <dbReference type="SAM" id="MobiDB-lite"/>
    </source>
</evidence>
<protein>
    <submittedName>
        <fullName evidence="2">(apollo) hypothetical protein</fullName>
    </submittedName>
</protein>
<evidence type="ECO:0000313" key="3">
    <source>
        <dbReference type="Proteomes" id="UP000691718"/>
    </source>
</evidence>
<sequence>MGQDFSSGSDDEWQPVSHDLITSIENEESTRKSEKRRKGEEYVTAKGKCIPKRYPGGFSDNCRAKCQQKLEKINLNQLYIDYRELPSRKAQKRYLSGLIKIKPKERTRRNSFMKNREVTVVYNIDGTEGNICKNIS</sequence>
<reference evidence="2" key="1">
    <citation type="submission" date="2021-04" db="EMBL/GenBank/DDBJ databases">
        <authorList>
            <person name="Tunstrom K."/>
        </authorList>
    </citation>
    <scope>NUCLEOTIDE SEQUENCE</scope>
</reference>
<accession>A0A8S3W4C3</accession>
<feature type="region of interest" description="Disordered" evidence="1">
    <location>
        <begin position="1"/>
        <end position="40"/>
    </location>
</feature>
<keyword evidence="3" id="KW-1185">Reference proteome</keyword>
<dbReference type="AlphaFoldDB" id="A0A8S3W4C3"/>
<organism evidence="2 3">
    <name type="scientific">Parnassius apollo</name>
    <name type="common">Apollo butterfly</name>
    <name type="synonym">Papilio apollo</name>
    <dbReference type="NCBI Taxonomy" id="110799"/>
    <lineage>
        <taxon>Eukaryota</taxon>
        <taxon>Metazoa</taxon>
        <taxon>Ecdysozoa</taxon>
        <taxon>Arthropoda</taxon>
        <taxon>Hexapoda</taxon>
        <taxon>Insecta</taxon>
        <taxon>Pterygota</taxon>
        <taxon>Neoptera</taxon>
        <taxon>Endopterygota</taxon>
        <taxon>Lepidoptera</taxon>
        <taxon>Glossata</taxon>
        <taxon>Ditrysia</taxon>
        <taxon>Papilionoidea</taxon>
        <taxon>Papilionidae</taxon>
        <taxon>Parnassiinae</taxon>
        <taxon>Parnassini</taxon>
        <taxon>Parnassius</taxon>
        <taxon>Parnassius</taxon>
    </lineage>
</organism>